<evidence type="ECO:0000313" key="1">
    <source>
        <dbReference type="EMBL" id="KKT45364.1"/>
    </source>
</evidence>
<name>A0A0G1KC31_UNCKA</name>
<dbReference type="AlphaFoldDB" id="A0A0G1KC31"/>
<organism evidence="1 2">
    <name type="scientific">candidate division WWE3 bacterium GW2011_GWA2_44_16</name>
    <dbReference type="NCBI Taxonomy" id="1619110"/>
    <lineage>
        <taxon>Bacteria</taxon>
        <taxon>Katanobacteria</taxon>
    </lineage>
</organism>
<comment type="caution">
    <text evidence="1">The sequence shown here is derived from an EMBL/GenBank/DDBJ whole genome shotgun (WGS) entry which is preliminary data.</text>
</comment>
<protein>
    <submittedName>
        <fullName evidence="1">Uncharacterized protein</fullName>
    </submittedName>
</protein>
<sequence length="67" mass="7348">MPVLAQDDTMDFLGNVAAEDDPKTAIKEPVIKAFGQYTIPNAIAYYTKLAEKYGGETEFALDMITDS</sequence>
<evidence type="ECO:0000313" key="2">
    <source>
        <dbReference type="Proteomes" id="UP000034128"/>
    </source>
</evidence>
<proteinExistence type="predicted"/>
<accession>A0A0G1KC31</accession>
<dbReference type="EMBL" id="LCIA01000007">
    <property type="protein sequence ID" value="KKT45364.1"/>
    <property type="molecule type" value="Genomic_DNA"/>
</dbReference>
<reference evidence="1 2" key="1">
    <citation type="journal article" date="2015" name="Nature">
        <title>rRNA introns, odd ribosomes, and small enigmatic genomes across a large radiation of phyla.</title>
        <authorList>
            <person name="Brown C.T."/>
            <person name="Hug L.A."/>
            <person name="Thomas B.C."/>
            <person name="Sharon I."/>
            <person name="Castelle C.J."/>
            <person name="Singh A."/>
            <person name="Wilkins M.J."/>
            <person name="Williams K.H."/>
            <person name="Banfield J.F."/>
        </authorList>
    </citation>
    <scope>NUCLEOTIDE SEQUENCE [LARGE SCALE GENOMIC DNA]</scope>
</reference>
<dbReference type="Proteomes" id="UP000034128">
    <property type="component" value="Unassembled WGS sequence"/>
</dbReference>
<dbReference type="STRING" id="1619110.UW36_C0007G0045"/>
<gene>
    <name evidence="1" type="ORF">UW36_C0007G0045</name>
</gene>